<proteinExistence type="predicted"/>
<evidence type="ECO:0000313" key="1">
    <source>
        <dbReference type="EMBL" id="KKL55698.1"/>
    </source>
</evidence>
<gene>
    <name evidence="1" type="ORF">LCGC14_2252830</name>
</gene>
<reference evidence="1" key="1">
    <citation type="journal article" date="2015" name="Nature">
        <title>Complex archaea that bridge the gap between prokaryotes and eukaryotes.</title>
        <authorList>
            <person name="Spang A."/>
            <person name="Saw J.H."/>
            <person name="Jorgensen S.L."/>
            <person name="Zaremba-Niedzwiedzka K."/>
            <person name="Martijn J."/>
            <person name="Lind A.E."/>
            <person name="van Eijk R."/>
            <person name="Schleper C."/>
            <person name="Guy L."/>
            <person name="Ettema T.J."/>
        </authorList>
    </citation>
    <scope>NUCLEOTIDE SEQUENCE</scope>
</reference>
<comment type="caution">
    <text evidence="1">The sequence shown here is derived from an EMBL/GenBank/DDBJ whole genome shotgun (WGS) entry which is preliminary data.</text>
</comment>
<name>A0A0F9D1U6_9ZZZZ</name>
<protein>
    <submittedName>
        <fullName evidence="1">Uncharacterized protein</fullName>
    </submittedName>
</protein>
<sequence length="69" mass="8323">MYNSLNFDGLKLFKDINIRFLKNSTLLKEIKLTSKIFRPRLRDISAIDIITLKDDKDDYIIDFNYLRYC</sequence>
<dbReference type="AlphaFoldDB" id="A0A0F9D1U6"/>
<accession>A0A0F9D1U6</accession>
<organism evidence="1">
    <name type="scientific">marine sediment metagenome</name>
    <dbReference type="NCBI Taxonomy" id="412755"/>
    <lineage>
        <taxon>unclassified sequences</taxon>
        <taxon>metagenomes</taxon>
        <taxon>ecological metagenomes</taxon>
    </lineage>
</organism>
<dbReference type="EMBL" id="LAZR01030749">
    <property type="protein sequence ID" value="KKL55698.1"/>
    <property type="molecule type" value="Genomic_DNA"/>
</dbReference>